<dbReference type="Pfam" id="PF00355">
    <property type="entry name" value="Rieske"/>
    <property type="match status" value="1"/>
</dbReference>
<evidence type="ECO:0000259" key="8">
    <source>
        <dbReference type="PROSITE" id="PS51296"/>
    </source>
</evidence>
<dbReference type="InterPro" id="IPR017941">
    <property type="entry name" value="Rieske_2Fe-2S"/>
</dbReference>
<dbReference type="PANTHER" id="PTHR43756:SF5">
    <property type="entry name" value="CHOLINE MONOOXYGENASE, CHLOROPLASTIC"/>
    <property type="match status" value="1"/>
</dbReference>
<evidence type="ECO:0000256" key="2">
    <source>
        <dbReference type="ARBA" id="ARBA00022714"/>
    </source>
</evidence>
<dbReference type="PROSITE" id="PS00570">
    <property type="entry name" value="RING_HYDROXYL_ALPHA"/>
    <property type="match status" value="1"/>
</dbReference>
<dbReference type="PANTHER" id="PTHR43756">
    <property type="entry name" value="CHOLINE MONOOXYGENASE, CHLOROPLASTIC"/>
    <property type="match status" value="1"/>
</dbReference>
<keyword evidence="6" id="KW-0411">Iron-sulfur</keyword>
<evidence type="ECO:0000256" key="7">
    <source>
        <dbReference type="ARBA" id="ARBA00023027"/>
    </source>
</evidence>
<dbReference type="InterPro" id="IPR015881">
    <property type="entry name" value="ARHD_Rieske_2Fe_2S"/>
</dbReference>
<dbReference type="InterPro" id="IPR036922">
    <property type="entry name" value="Rieske_2Fe-2S_sf"/>
</dbReference>
<dbReference type="PRINTS" id="PR00090">
    <property type="entry name" value="RNGDIOXGNASE"/>
</dbReference>
<evidence type="ECO:0000313" key="9">
    <source>
        <dbReference type="EMBL" id="SVA13490.1"/>
    </source>
</evidence>
<dbReference type="Gene3D" id="2.102.10.10">
    <property type="entry name" value="Rieske [2Fe-2S] iron-sulphur domain"/>
    <property type="match status" value="1"/>
</dbReference>
<dbReference type="SUPFAM" id="SSF50022">
    <property type="entry name" value="ISP domain"/>
    <property type="match status" value="1"/>
</dbReference>
<evidence type="ECO:0000256" key="5">
    <source>
        <dbReference type="ARBA" id="ARBA00023004"/>
    </source>
</evidence>
<dbReference type="GO" id="GO:0051537">
    <property type="term" value="F:2 iron, 2 sulfur cluster binding"/>
    <property type="evidence" value="ECO:0007669"/>
    <property type="project" value="UniProtKB-KW"/>
</dbReference>
<protein>
    <recommendedName>
        <fullName evidence="8">Rieske domain-containing protein</fullName>
    </recommendedName>
</protein>
<dbReference type="CDD" id="cd03469">
    <property type="entry name" value="Rieske_RO_Alpha_N"/>
    <property type="match status" value="1"/>
</dbReference>
<dbReference type="SUPFAM" id="SSF55961">
    <property type="entry name" value="Bet v1-like"/>
    <property type="match status" value="1"/>
</dbReference>
<keyword evidence="2" id="KW-0001">2Fe-2S</keyword>
<organism evidence="9">
    <name type="scientific">marine metagenome</name>
    <dbReference type="NCBI Taxonomy" id="408172"/>
    <lineage>
        <taxon>unclassified sequences</taxon>
        <taxon>metagenomes</taxon>
        <taxon>ecological metagenomes</taxon>
    </lineage>
</organism>
<dbReference type="Pfam" id="PF00848">
    <property type="entry name" value="Ring_hydroxyl_A"/>
    <property type="match status" value="1"/>
</dbReference>
<dbReference type="Gene3D" id="3.90.380.10">
    <property type="entry name" value="Naphthalene 1,2-dioxygenase Alpha Subunit, Chain A, domain 1"/>
    <property type="match status" value="1"/>
</dbReference>
<comment type="cofactor">
    <cofactor evidence="1">
        <name>Fe cation</name>
        <dbReference type="ChEBI" id="CHEBI:24875"/>
    </cofactor>
</comment>
<feature type="domain" description="Rieske" evidence="8">
    <location>
        <begin position="55"/>
        <end position="163"/>
    </location>
</feature>
<accession>A0A381TBK9</accession>
<reference evidence="9" key="1">
    <citation type="submission" date="2018-05" db="EMBL/GenBank/DDBJ databases">
        <authorList>
            <person name="Lanie J.A."/>
            <person name="Ng W.-L."/>
            <person name="Kazmierczak K.M."/>
            <person name="Andrzejewski T.M."/>
            <person name="Davidsen T.M."/>
            <person name="Wayne K.J."/>
            <person name="Tettelin H."/>
            <person name="Glass J.I."/>
            <person name="Rusch D."/>
            <person name="Podicherti R."/>
            <person name="Tsui H.-C.T."/>
            <person name="Winkler M.E."/>
        </authorList>
    </citation>
    <scope>NUCLEOTIDE SEQUENCE</scope>
</reference>
<gene>
    <name evidence="9" type="ORF">METZ01_LOCUS66344</name>
</gene>
<dbReference type="AlphaFoldDB" id="A0A381TBK9"/>
<keyword evidence="5" id="KW-0408">Iron</keyword>
<dbReference type="GO" id="GO:0005506">
    <property type="term" value="F:iron ion binding"/>
    <property type="evidence" value="ECO:0007669"/>
    <property type="project" value="InterPro"/>
</dbReference>
<keyword evidence="4" id="KW-0560">Oxidoreductase</keyword>
<evidence type="ECO:0000256" key="3">
    <source>
        <dbReference type="ARBA" id="ARBA00022723"/>
    </source>
</evidence>
<evidence type="ECO:0000256" key="4">
    <source>
        <dbReference type="ARBA" id="ARBA00023002"/>
    </source>
</evidence>
<sequence>VQPEKIEEIRKQIEYEYKRNSYPDGFPQIPDLSGRRYTDEEFFDLEFKNIFLKSWIMVFREDELSNPGDFRIFSKLQRDILIVRQKDQSIKAFYNTCSHRGAPVVRENEGNTKLLKCQYHSWSYDLDGSLVRVPDERDFLNLDLSCKGLKEVYCDVWDGWVYISLSDDDPGHLRDFLDPVASEMECFKSSELVTIWKNSTDVKANWKTCLDAFMEVYHSPTIHKDTVNILLDGNGMAAGLLKNGHSRMVTPKRINLDGGMLGAEGQDFVPYIETCDRIHAETNVAYAIFPNFITPTDTSGYVAILFWPKSLRETEIEYIQLGPKWEEKEKPQYWIDQEASFQSIMEEDFKNLEPMQRSHDSGVFNKMPLNYQERRIYYYHQTVDDWVGRENINNEMVAEDILSPFVEK</sequence>
<feature type="non-terminal residue" evidence="9">
    <location>
        <position position="1"/>
    </location>
</feature>
<dbReference type="PROSITE" id="PS51296">
    <property type="entry name" value="RIESKE"/>
    <property type="match status" value="1"/>
</dbReference>
<proteinExistence type="predicted"/>
<dbReference type="GO" id="GO:0016491">
    <property type="term" value="F:oxidoreductase activity"/>
    <property type="evidence" value="ECO:0007669"/>
    <property type="project" value="UniProtKB-KW"/>
</dbReference>
<dbReference type="InterPro" id="IPR015879">
    <property type="entry name" value="Ring_hydroxy_dOase_asu_C_dom"/>
</dbReference>
<evidence type="ECO:0000256" key="1">
    <source>
        <dbReference type="ARBA" id="ARBA00001962"/>
    </source>
</evidence>
<dbReference type="CDD" id="cd00680">
    <property type="entry name" value="RHO_alpha_C"/>
    <property type="match status" value="1"/>
</dbReference>
<dbReference type="EMBL" id="UINC01004326">
    <property type="protein sequence ID" value="SVA13490.1"/>
    <property type="molecule type" value="Genomic_DNA"/>
</dbReference>
<keyword evidence="3" id="KW-0479">Metal-binding</keyword>
<dbReference type="InterPro" id="IPR001663">
    <property type="entry name" value="Rng_hydr_dOase-A"/>
</dbReference>
<name>A0A381TBK9_9ZZZZ</name>
<keyword evidence="7" id="KW-0520">NAD</keyword>
<evidence type="ECO:0000256" key="6">
    <source>
        <dbReference type="ARBA" id="ARBA00023014"/>
    </source>
</evidence>